<dbReference type="PROSITE" id="PS00893">
    <property type="entry name" value="NUDIX_BOX"/>
    <property type="match status" value="1"/>
</dbReference>
<dbReference type="Proteomes" id="UP001144471">
    <property type="component" value="Unassembled WGS sequence"/>
</dbReference>
<dbReference type="GO" id="GO:0006753">
    <property type="term" value="P:nucleoside phosphate metabolic process"/>
    <property type="evidence" value="ECO:0007669"/>
    <property type="project" value="TreeGrafter"/>
</dbReference>
<dbReference type="AlphaFoldDB" id="A0A9W6GNG9"/>
<evidence type="ECO:0000256" key="2">
    <source>
        <dbReference type="ARBA" id="ARBA00022801"/>
    </source>
</evidence>
<dbReference type="SUPFAM" id="SSF55811">
    <property type="entry name" value="Nudix"/>
    <property type="match status" value="1"/>
</dbReference>
<dbReference type="CDD" id="cd03424">
    <property type="entry name" value="NUDIX_ADPRase_Nudt5_UGPPase_Nudt14"/>
    <property type="match status" value="1"/>
</dbReference>
<dbReference type="Pfam" id="PF00293">
    <property type="entry name" value="NUDIX"/>
    <property type="match status" value="1"/>
</dbReference>
<dbReference type="InterPro" id="IPR000086">
    <property type="entry name" value="NUDIX_hydrolase_dom"/>
</dbReference>
<dbReference type="PANTHER" id="PTHR11839">
    <property type="entry name" value="UDP/ADP-SUGAR PYROPHOSPHATASE"/>
    <property type="match status" value="1"/>
</dbReference>
<comment type="similarity">
    <text evidence="3">Belongs to the Nudix hydrolase family.</text>
</comment>
<dbReference type="InterPro" id="IPR020476">
    <property type="entry name" value="Nudix_hydrolase"/>
</dbReference>
<proteinExistence type="inferred from homology"/>
<evidence type="ECO:0000256" key="1">
    <source>
        <dbReference type="ARBA" id="ARBA00001946"/>
    </source>
</evidence>
<dbReference type="GO" id="GO:0016462">
    <property type="term" value="F:pyrophosphatase activity"/>
    <property type="evidence" value="ECO:0007669"/>
    <property type="project" value="UniProtKB-ARBA"/>
</dbReference>
<dbReference type="GO" id="GO:0019693">
    <property type="term" value="P:ribose phosphate metabolic process"/>
    <property type="evidence" value="ECO:0007669"/>
    <property type="project" value="TreeGrafter"/>
</dbReference>
<dbReference type="PRINTS" id="PR00502">
    <property type="entry name" value="NUDIXFAMILY"/>
</dbReference>
<comment type="cofactor">
    <cofactor evidence="1">
        <name>Mg(2+)</name>
        <dbReference type="ChEBI" id="CHEBI:18420"/>
    </cofactor>
</comment>
<feature type="domain" description="Nudix hydrolase" evidence="4">
    <location>
        <begin position="27"/>
        <end position="164"/>
    </location>
</feature>
<dbReference type="Gene3D" id="3.90.79.10">
    <property type="entry name" value="Nucleoside Triphosphate Pyrophosphohydrolase"/>
    <property type="match status" value="1"/>
</dbReference>
<dbReference type="EMBL" id="BSDY01000044">
    <property type="protein sequence ID" value="GLI58298.1"/>
    <property type="molecule type" value="Genomic_DNA"/>
</dbReference>
<dbReference type="PANTHER" id="PTHR11839:SF18">
    <property type="entry name" value="NUDIX HYDROLASE DOMAIN-CONTAINING PROTEIN"/>
    <property type="match status" value="1"/>
</dbReference>
<sequence length="172" mass="19811">MKLSDLRFLKIKVEKHPVTDIDLEYIKKPNAIGVMILNEAMDKTLLVKQYRPGISGELLEIPAGIIEEGETAESTLIREIREETGYHREDFELLYESRKPLILSPGYTTEGLYIYIAKLHDDNKKPLDLELDEGEHLTCHWIDIDEVDGITVDLKTLYAKQVFDNLRLQGKL</sequence>
<dbReference type="PROSITE" id="PS51462">
    <property type="entry name" value="NUDIX"/>
    <property type="match status" value="1"/>
</dbReference>
<comment type="caution">
    <text evidence="5">The sequence shown here is derived from an EMBL/GenBank/DDBJ whole genome shotgun (WGS) entry which is preliminary data.</text>
</comment>
<protein>
    <submittedName>
        <fullName evidence="5">DNA mismatch repair protein MutT</fullName>
    </submittedName>
</protein>
<dbReference type="RefSeq" id="WP_281838042.1">
    <property type="nucleotide sequence ID" value="NZ_BSDY01000044.1"/>
</dbReference>
<evidence type="ECO:0000313" key="5">
    <source>
        <dbReference type="EMBL" id="GLI58298.1"/>
    </source>
</evidence>
<organism evidence="5 6">
    <name type="scientific">Propionigenium maris DSM 9537</name>
    <dbReference type="NCBI Taxonomy" id="1123000"/>
    <lineage>
        <taxon>Bacteria</taxon>
        <taxon>Fusobacteriati</taxon>
        <taxon>Fusobacteriota</taxon>
        <taxon>Fusobacteriia</taxon>
        <taxon>Fusobacteriales</taxon>
        <taxon>Fusobacteriaceae</taxon>
        <taxon>Propionigenium</taxon>
    </lineage>
</organism>
<evidence type="ECO:0000256" key="3">
    <source>
        <dbReference type="RuleBase" id="RU003476"/>
    </source>
</evidence>
<dbReference type="GO" id="GO:0005829">
    <property type="term" value="C:cytosol"/>
    <property type="evidence" value="ECO:0007669"/>
    <property type="project" value="TreeGrafter"/>
</dbReference>
<keyword evidence="2 3" id="KW-0378">Hydrolase</keyword>
<name>A0A9W6GNG9_9FUSO</name>
<reference evidence="5" key="1">
    <citation type="submission" date="2022-12" db="EMBL/GenBank/DDBJ databases">
        <title>Reference genome sequencing for broad-spectrum identification of bacterial and archaeal isolates by mass spectrometry.</title>
        <authorList>
            <person name="Sekiguchi Y."/>
            <person name="Tourlousse D.M."/>
        </authorList>
    </citation>
    <scope>NUCLEOTIDE SEQUENCE</scope>
    <source>
        <strain evidence="5">10succ1</strain>
    </source>
</reference>
<gene>
    <name evidence="5" type="ORF">PM10SUCC1_38120</name>
</gene>
<evidence type="ECO:0000313" key="6">
    <source>
        <dbReference type="Proteomes" id="UP001144471"/>
    </source>
</evidence>
<keyword evidence="6" id="KW-1185">Reference proteome</keyword>
<dbReference type="InterPro" id="IPR015797">
    <property type="entry name" value="NUDIX_hydrolase-like_dom_sf"/>
</dbReference>
<dbReference type="InterPro" id="IPR020084">
    <property type="entry name" value="NUDIX_hydrolase_CS"/>
</dbReference>
<accession>A0A9W6GNG9</accession>
<evidence type="ECO:0000259" key="4">
    <source>
        <dbReference type="PROSITE" id="PS51462"/>
    </source>
</evidence>